<name>A0A5C2S303_9APHY</name>
<organism evidence="2 3">
    <name type="scientific">Lentinus tigrinus ALCF2SS1-6</name>
    <dbReference type="NCBI Taxonomy" id="1328759"/>
    <lineage>
        <taxon>Eukaryota</taxon>
        <taxon>Fungi</taxon>
        <taxon>Dikarya</taxon>
        <taxon>Basidiomycota</taxon>
        <taxon>Agaricomycotina</taxon>
        <taxon>Agaricomycetes</taxon>
        <taxon>Polyporales</taxon>
        <taxon>Polyporaceae</taxon>
        <taxon>Lentinus</taxon>
    </lineage>
</organism>
<dbReference type="EMBL" id="ML122282">
    <property type="protein sequence ID" value="RPD57239.1"/>
    <property type="molecule type" value="Genomic_DNA"/>
</dbReference>
<dbReference type="AlphaFoldDB" id="A0A5C2S303"/>
<reference evidence="2" key="1">
    <citation type="journal article" date="2018" name="Genome Biol. Evol.">
        <title>Genomics and development of Lentinus tigrinus, a white-rot wood-decaying mushroom with dimorphic fruiting bodies.</title>
        <authorList>
            <person name="Wu B."/>
            <person name="Xu Z."/>
            <person name="Knudson A."/>
            <person name="Carlson A."/>
            <person name="Chen N."/>
            <person name="Kovaka S."/>
            <person name="LaButti K."/>
            <person name="Lipzen A."/>
            <person name="Pennachio C."/>
            <person name="Riley R."/>
            <person name="Schakwitz W."/>
            <person name="Umezawa K."/>
            <person name="Ohm R.A."/>
            <person name="Grigoriev I.V."/>
            <person name="Nagy L.G."/>
            <person name="Gibbons J."/>
            <person name="Hibbett D."/>
        </authorList>
    </citation>
    <scope>NUCLEOTIDE SEQUENCE [LARGE SCALE GENOMIC DNA]</scope>
    <source>
        <strain evidence="2">ALCF2SS1-6</strain>
    </source>
</reference>
<evidence type="ECO:0000313" key="2">
    <source>
        <dbReference type="EMBL" id="RPD57239.1"/>
    </source>
</evidence>
<gene>
    <name evidence="2" type="ORF">L227DRAFT_234532</name>
</gene>
<protein>
    <submittedName>
        <fullName evidence="2">Uncharacterized protein</fullName>
    </submittedName>
</protein>
<keyword evidence="1" id="KW-1133">Transmembrane helix</keyword>
<feature type="transmembrane region" description="Helical" evidence="1">
    <location>
        <begin position="67"/>
        <end position="85"/>
    </location>
</feature>
<keyword evidence="1" id="KW-0472">Membrane</keyword>
<evidence type="ECO:0000256" key="1">
    <source>
        <dbReference type="SAM" id="Phobius"/>
    </source>
</evidence>
<accession>A0A5C2S303</accession>
<sequence length="87" mass="9504">MGRESRPSTDIAAVDHLLNHVARLAAPPPCNTLQPGICMGMSAVLYMDVNCVRLGPEDMNMRYSLPVYLPAYLVDLPIILLTLPVPT</sequence>
<evidence type="ECO:0000313" key="3">
    <source>
        <dbReference type="Proteomes" id="UP000313359"/>
    </source>
</evidence>
<proteinExistence type="predicted"/>
<dbReference type="Proteomes" id="UP000313359">
    <property type="component" value="Unassembled WGS sequence"/>
</dbReference>
<keyword evidence="1" id="KW-0812">Transmembrane</keyword>
<keyword evidence="3" id="KW-1185">Reference proteome</keyword>